<name>A0ABV8T0B3_9GAMM</name>
<dbReference type="PANTHER" id="PTHR38776">
    <property type="entry name" value="MLTA-INTERACTING PROTEIN-RELATED"/>
    <property type="match status" value="1"/>
</dbReference>
<evidence type="ECO:0000256" key="4">
    <source>
        <dbReference type="ARBA" id="ARBA00023136"/>
    </source>
</evidence>
<dbReference type="PROSITE" id="PS51257">
    <property type="entry name" value="PROKAR_LIPOPROTEIN"/>
    <property type="match status" value="1"/>
</dbReference>
<proteinExistence type="inferred from homology"/>
<evidence type="ECO:0000256" key="1">
    <source>
        <dbReference type="ARBA" id="ARBA00004442"/>
    </source>
</evidence>
<reference evidence="8" key="1">
    <citation type="journal article" date="2019" name="Int. J. Syst. Evol. Microbiol.">
        <title>The Global Catalogue of Microorganisms (GCM) 10K type strain sequencing project: providing services to taxonomists for standard genome sequencing and annotation.</title>
        <authorList>
            <consortium name="The Broad Institute Genomics Platform"/>
            <consortium name="The Broad Institute Genome Sequencing Center for Infectious Disease"/>
            <person name="Wu L."/>
            <person name="Ma J."/>
        </authorList>
    </citation>
    <scope>NUCLEOTIDE SEQUENCE [LARGE SCALE GENOMIC DNA]</scope>
    <source>
        <strain evidence="8">CGMCC 1.10759</strain>
    </source>
</reference>
<dbReference type="EMBL" id="JBHSDU010000014">
    <property type="protein sequence ID" value="MFC4312495.1"/>
    <property type="molecule type" value="Genomic_DNA"/>
</dbReference>
<comment type="subcellular location">
    <subcellularLocation>
        <location evidence="1">Cell outer membrane</location>
    </subcellularLocation>
</comment>
<keyword evidence="4" id="KW-0472">Membrane</keyword>
<comment type="similarity">
    <text evidence="2">Belongs to the MipA/OmpV family.</text>
</comment>
<evidence type="ECO:0000256" key="6">
    <source>
        <dbReference type="SAM" id="SignalP"/>
    </source>
</evidence>
<sequence length="285" mass="31240">MPTKLRTLALLMLLAACLPLSAGAQGKCKAVSPDCVIVGEWDLSVGLGVGVRTNPVAGRSDIPLYVIPQFSYYGKRFFIDNLEPGFTLHDGDVHTFNVVAAPGYDRVFFSRSDPQNLLVNSLASAPGTGGGNSIDFGDDRGIQEFVTHRRRTTYLAGPEWLFSYGRFAGQLSALYEVTGRHDGYEVRGAISTPLIQTENSLVANAGFTWKSAATVRYYYGVEGFYRPSAALNPFVKVAYSRVLSERWTLNAFVHYEYLSNEIADSPIVSDPSVVTAFVGFNFKVF</sequence>
<dbReference type="Pfam" id="PF06629">
    <property type="entry name" value="MipA"/>
    <property type="match status" value="1"/>
</dbReference>
<keyword evidence="5" id="KW-0998">Cell outer membrane</keyword>
<dbReference type="RefSeq" id="WP_380601933.1">
    <property type="nucleotide sequence ID" value="NZ_JBHSDU010000014.1"/>
</dbReference>
<evidence type="ECO:0000256" key="3">
    <source>
        <dbReference type="ARBA" id="ARBA00022729"/>
    </source>
</evidence>
<keyword evidence="8" id="KW-1185">Reference proteome</keyword>
<dbReference type="PANTHER" id="PTHR38776:SF1">
    <property type="entry name" value="MLTA-INTERACTING PROTEIN-RELATED"/>
    <property type="match status" value="1"/>
</dbReference>
<protein>
    <submittedName>
        <fullName evidence="7">MipA/OmpV family protein</fullName>
    </submittedName>
</protein>
<evidence type="ECO:0000313" key="8">
    <source>
        <dbReference type="Proteomes" id="UP001595904"/>
    </source>
</evidence>
<evidence type="ECO:0000256" key="5">
    <source>
        <dbReference type="ARBA" id="ARBA00023237"/>
    </source>
</evidence>
<organism evidence="7 8">
    <name type="scientific">Steroidobacter flavus</name>
    <dbReference type="NCBI Taxonomy" id="1842136"/>
    <lineage>
        <taxon>Bacteria</taxon>
        <taxon>Pseudomonadati</taxon>
        <taxon>Pseudomonadota</taxon>
        <taxon>Gammaproteobacteria</taxon>
        <taxon>Steroidobacterales</taxon>
        <taxon>Steroidobacteraceae</taxon>
        <taxon>Steroidobacter</taxon>
    </lineage>
</organism>
<accession>A0ABV8T0B3</accession>
<evidence type="ECO:0000313" key="7">
    <source>
        <dbReference type="EMBL" id="MFC4312495.1"/>
    </source>
</evidence>
<dbReference type="InterPro" id="IPR010583">
    <property type="entry name" value="MipA"/>
</dbReference>
<feature type="chain" id="PRO_5046320524" evidence="6">
    <location>
        <begin position="25"/>
        <end position="285"/>
    </location>
</feature>
<keyword evidence="3 6" id="KW-0732">Signal</keyword>
<comment type="caution">
    <text evidence="7">The sequence shown here is derived from an EMBL/GenBank/DDBJ whole genome shotgun (WGS) entry which is preliminary data.</text>
</comment>
<feature type="signal peptide" evidence="6">
    <location>
        <begin position="1"/>
        <end position="24"/>
    </location>
</feature>
<dbReference type="Proteomes" id="UP001595904">
    <property type="component" value="Unassembled WGS sequence"/>
</dbReference>
<evidence type="ECO:0000256" key="2">
    <source>
        <dbReference type="ARBA" id="ARBA00005722"/>
    </source>
</evidence>
<gene>
    <name evidence="7" type="ORF">ACFPN2_25655</name>
</gene>